<keyword evidence="5" id="KW-0486">Methionine biosynthesis</keyword>
<dbReference type="RefSeq" id="WP_347286555.1">
    <property type="nucleotide sequence ID" value="NZ_JAUZQE010000007.1"/>
</dbReference>
<gene>
    <name evidence="7" type="ORF">Q8947_04480</name>
</gene>
<organism evidence="7 8">
    <name type="scientific">Yanghanlia caeni</name>
    <dbReference type="NCBI Taxonomy" id="3064283"/>
    <lineage>
        <taxon>Bacteria</taxon>
        <taxon>Pseudomonadati</taxon>
        <taxon>Pseudomonadota</taxon>
        <taxon>Betaproteobacteria</taxon>
        <taxon>Burkholderiales</taxon>
        <taxon>Alcaligenaceae</taxon>
        <taxon>Yanghanlia</taxon>
    </lineage>
</organism>
<dbReference type="InterPro" id="IPR035994">
    <property type="entry name" value="Nucleoside_phosphorylase_sf"/>
</dbReference>
<keyword evidence="3" id="KW-0028">Amino-acid biosynthesis</keyword>
<evidence type="ECO:0000256" key="5">
    <source>
        <dbReference type="ARBA" id="ARBA00023167"/>
    </source>
</evidence>
<dbReference type="NCBIfam" id="NF004079">
    <property type="entry name" value="PRK05584.1"/>
    <property type="match status" value="1"/>
</dbReference>
<dbReference type="Gene3D" id="3.40.50.1580">
    <property type="entry name" value="Nucleoside phosphorylase domain"/>
    <property type="match status" value="1"/>
</dbReference>
<evidence type="ECO:0000256" key="2">
    <source>
        <dbReference type="ARBA" id="ARBA00011974"/>
    </source>
</evidence>
<dbReference type="InterPro" id="IPR010049">
    <property type="entry name" value="MTA_SAH_Nsdase"/>
</dbReference>
<dbReference type="PANTHER" id="PTHR46832">
    <property type="entry name" value="5'-METHYLTHIOADENOSINE/S-ADENOSYLHOMOCYSTEINE NUCLEOSIDASE"/>
    <property type="match status" value="1"/>
</dbReference>
<dbReference type="EC" id="3.2.2.9" evidence="2"/>
<evidence type="ECO:0000259" key="6">
    <source>
        <dbReference type="Pfam" id="PF01048"/>
    </source>
</evidence>
<dbReference type="Pfam" id="PF01048">
    <property type="entry name" value="PNP_UDP_1"/>
    <property type="match status" value="1"/>
</dbReference>
<keyword evidence="8" id="KW-1185">Reference proteome</keyword>
<comment type="pathway">
    <text evidence="1">Amino-acid biosynthesis; L-methionine biosynthesis via salvage pathway; S-methyl-5-thio-alpha-D-ribose 1-phosphate from S-methyl-5'-thioadenosine (hydrolase route): step 1/2.</text>
</comment>
<accession>A0ABU1D470</accession>
<evidence type="ECO:0000256" key="1">
    <source>
        <dbReference type="ARBA" id="ARBA00004945"/>
    </source>
</evidence>
<dbReference type="PANTHER" id="PTHR46832:SF1">
    <property type="entry name" value="5'-METHYLTHIOADENOSINE_S-ADENOSYLHOMOCYSTEINE NUCLEOSIDASE"/>
    <property type="match status" value="1"/>
</dbReference>
<evidence type="ECO:0000313" key="7">
    <source>
        <dbReference type="EMBL" id="MDR4125240.1"/>
    </source>
</evidence>
<proteinExistence type="predicted"/>
<reference evidence="7 8" key="1">
    <citation type="submission" date="2023-08" db="EMBL/GenBank/DDBJ databases">
        <title>Alcaligenaceae gen. nov., a novel taxon isolated from the sludge of Yixing Pesticide Factory.</title>
        <authorList>
            <person name="Ruan L."/>
        </authorList>
    </citation>
    <scope>NUCLEOTIDE SEQUENCE [LARGE SCALE GENOMIC DNA]</scope>
    <source>
        <strain evidence="7 8">LG-2</strain>
    </source>
</reference>
<keyword evidence="7" id="KW-0326">Glycosidase</keyword>
<dbReference type="NCBIfam" id="TIGR01704">
    <property type="entry name" value="MTA_SAH-Nsdase"/>
    <property type="match status" value="1"/>
</dbReference>
<comment type="caution">
    <text evidence="7">The sequence shown here is derived from an EMBL/GenBank/DDBJ whole genome shotgun (WGS) entry which is preliminary data.</text>
</comment>
<name>A0ABU1D470_9BURK</name>
<sequence>MQRIGIMAAMHDEIAGLLAQMASVTTRRIGMRDYHTGLLHGQRCVVVLARIGKVAAAATAVTLIREFNVNALVFTGLAGGVAALVRVGDVVIGTTLLQHDLDASPLFPRHQVPLLGCSHLAADPALAGLLDQAAHDYLMNDWPRDISPASRRAFGLEQPRVHRGLIISGDQFICEASTVQALRAELPDALCVEMEGAAVAQICHEYDLPFAVLRVVSDRADDTACHDFNAFLSGVASHYSAGIVQRFIQAVRHNDNRPTVAGGAIDQAGRKG</sequence>
<dbReference type="GO" id="GO:0008782">
    <property type="term" value="F:adenosylhomocysteine nucleosidase activity"/>
    <property type="evidence" value="ECO:0007669"/>
    <property type="project" value="UniProtKB-EC"/>
</dbReference>
<dbReference type="CDD" id="cd09008">
    <property type="entry name" value="MTAN"/>
    <property type="match status" value="1"/>
</dbReference>
<evidence type="ECO:0000256" key="4">
    <source>
        <dbReference type="ARBA" id="ARBA00022801"/>
    </source>
</evidence>
<feature type="domain" description="Nucleoside phosphorylase" evidence="6">
    <location>
        <begin position="3"/>
        <end position="248"/>
    </location>
</feature>
<dbReference type="SUPFAM" id="SSF53167">
    <property type="entry name" value="Purine and uridine phosphorylases"/>
    <property type="match status" value="1"/>
</dbReference>
<evidence type="ECO:0000256" key="3">
    <source>
        <dbReference type="ARBA" id="ARBA00022605"/>
    </source>
</evidence>
<dbReference type="Proteomes" id="UP001232156">
    <property type="component" value="Unassembled WGS sequence"/>
</dbReference>
<protein>
    <recommendedName>
        <fullName evidence="2">adenosylhomocysteine nucleosidase</fullName>
        <ecNumber evidence="2">3.2.2.9</ecNumber>
    </recommendedName>
</protein>
<keyword evidence="4 7" id="KW-0378">Hydrolase</keyword>
<dbReference type="InterPro" id="IPR000845">
    <property type="entry name" value="Nucleoside_phosphorylase_d"/>
</dbReference>
<dbReference type="EMBL" id="JAUZQE010000007">
    <property type="protein sequence ID" value="MDR4125240.1"/>
    <property type="molecule type" value="Genomic_DNA"/>
</dbReference>
<evidence type="ECO:0000313" key="8">
    <source>
        <dbReference type="Proteomes" id="UP001232156"/>
    </source>
</evidence>